<dbReference type="Proteomes" id="UP000502787">
    <property type="component" value="Segment"/>
</dbReference>
<reference evidence="1" key="1">
    <citation type="submission" date="2020-01" db="EMBL/GenBank/DDBJ databases">
        <title>Genomic and phylogenetic analysis of two Guinea pig adenovirus strains recovered from archival lung tissue.</title>
        <authorList>
            <person name="Hofmann-Sieber H."/>
            <person name="Gonzalez G."/>
            <person name="Spohn M."/>
            <person name="Dobner T."/>
            <person name="Kajon A.E."/>
        </authorList>
    </citation>
    <scope>NUCLEOTIDE SEQUENCE</scope>
    <source>
        <strain evidence="1">AUS96</strain>
    </source>
</reference>
<proteinExistence type="predicted"/>
<dbReference type="EMBL" id="MN986925">
    <property type="protein sequence ID" value="QIZ64156.1"/>
    <property type="molecule type" value="Genomic_DNA"/>
</dbReference>
<name>A0AC61LZW4_9ADEN</name>
<accession>A0AC61LZW4</accession>
<evidence type="ECO:0000313" key="2">
    <source>
        <dbReference type="Proteomes" id="UP000502787"/>
    </source>
</evidence>
<evidence type="ECO:0000313" key="1">
    <source>
        <dbReference type="EMBL" id="QIZ64156.1"/>
    </source>
</evidence>
<organism evidence="1 2">
    <name type="scientific">Guinea pig adenovirus 1</name>
    <dbReference type="NCBI Taxonomy" id="2847100"/>
    <lineage>
        <taxon>Viruses</taxon>
        <taxon>Varidnaviria</taxon>
        <taxon>Bamfordvirae</taxon>
        <taxon>Preplasmiviricota</taxon>
        <taxon>Polisuviricotina</taxon>
        <taxon>Pharingeaviricetes</taxon>
        <taxon>Rowavirales</taxon>
        <taxon>Adenoviridae</taxon>
        <taxon>Mastadenovirus</taxon>
        <taxon>Mastadenovirus caviae</taxon>
        <taxon>Guinea pig mastadenovirus A</taxon>
    </lineage>
</organism>
<sequence length="143" mass="15352">MGSSGEPVRSNRGERDRRRRTGEADAVTRLRRAAKSSTELLISAARRIPISTLVILGRAPNRENGSKAVAPGGEDVRVAPLLRRLAAEDDATGRETAEAEGDPDRDMTLEGGKDTLAGSTPRRDSREDAGETETEEDVEDGVL</sequence>
<protein>
    <submittedName>
        <fullName evidence="1">GP5</fullName>
    </submittedName>
</protein>
<keyword evidence="2" id="KW-1185">Reference proteome</keyword>